<reference evidence="1 2" key="1">
    <citation type="submission" date="2023-03" db="EMBL/GenBank/DDBJ databases">
        <title>Genome insight into feeding habits of ladybird beetles.</title>
        <authorList>
            <person name="Li H.-S."/>
            <person name="Huang Y.-H."/>
            <person name="Pang H."/>
        </authorList>
    </citation>
    <scope>NUCLEOTIDE SEQUENCE [LARGE SCALE GENOMIC DNA]</scope>
    <source>
        <strain evidence="1">SYSU_2023b</strain>
        <tissue evidence="1">Whole body</tissue>
    </source>
</reference>
<dbReference type="Proteomes" id="UP001431783">
    <property type="component" value="Unassembled WGS sequence"/>
</dbReference>
<accession>A0AAW1UH55</accession>
<comment type="caution">
    <text evidence="1">The sequence shown here is derived from an EMBL/GenBank/DDBJ whole genome shotgun (WGS) entry which is preliminary data.</text>
</comment>
<dbReference type="EMBL" id="JARQZJ010000062">
    <property type="protein sequence ID" value="KAK9879542.1"/>
    <property type="molecule type" value="Genomic_DNA"/>
</dbReference>
<keyword evidence="2" id="KW-1185">Reference proteome</keyword>
<organism evidence="1 2">
    <name type="scientific">Henosepilachna vigintioctopunctata</name>
    <dbReference type="NCBI Taxonomy" id="420089"/>
    <lineage>
        <taxon>Eukaryota</taxon>
        <taxon>Metazoa</taxon>
        <taxon>Ecdysozoa</taxon>
        <taxon>Arthropoda</taxon>
        <taxon>Hexapoda</taxon>
        <taxon>Insecta</taxon>
        <taxon>Pterygota</taxon>
        <taxon>Neoptera</taxon>
        <taxon>Endopterygota</taxon>
        <taxon>Coleoptera</taxon>
        <taxon>Polyphaga</taxon>
        <taxon>Cucujiformia</taxon>
        <taxon>Coccinelloidea</taxon>
        <taxon>Coccinellidae</taxon>
        <taxon>Epilachninae</taxon>
        <taxon>Epilachnini</taxon>
        <taxon>Henosepilachna</taxon>
    </lineage>
</organism>
<evidence type="ECO:0000313" key="2">
    <source>
        <dbReference type="Proteomes" id="UP001431783"/>
    </source>
</evidence>
<protein>
    <submittedName>
        <fullName evidence="1">Uncharacterized protein</fullName>
    </submittedName>
</protein>
<evidence type="ECO:0000313" key="1">
    <source>
        <dbReference type="EMBL" id="KAK9879542.1"/>
    </source>
</evidence>
<dbReference type="AlphaFoldDB" id="A0AAW1UH55"/>
<proteinExistence type="predicted"/>
<name>A0AAW1UH55_9CUCU</name>
<gene>
    <name evidence="1" type="ORF">WA026_006612</name>
</gene>
<sequence length="158" mass="18265">MIPYLWSGKCSIGQSKNIEKKRISRRNDLISLQTTLNSRVCKELSEKKFTSFLPPQVRHLYQKVKPQLLKLVDPENSTSMMRLIINVVVAVKCHQKNLTSTTRGAERHDANVLKELISRQNKSQQEIQLKESGQQKVEYRNLKNSVTNDCDRLENKSV</sequence>